<dbReference type="Pfam" id="PF00201">
    <property type="entry name" value="UDPGT"/>
    <property type="match status" value="1"/>
</dbReference>
<evidence type="ECO:0000313" key="7">
    <source>
        <dbReference type="Proteomes" id="UP000324832"/>
    </source>
</evidence>
<protein>
    <recommendedName>
        <fullName evidence="8">Glucuronosyltransferase</fullName>
    </recommendedName>
</protein>
<dbReference type="PANTHER" id="PTHR48043:SF159">
    <property type="entry name" value="EG:EG0003.4 PROTEIN-RELATED"/>
    <property type="match status" value="1"/>
</dbReference>
<dbReference type="Gene3D" id="3.40.50.2000">
    <property type="entry name" value="Glycogen Phosphorylase B"/>
    <property type="match status" value="2"/>
</dbReference>
<dbReference type="PANTHER" id="PTHR48043">
    <property type="entry name" value="EG:EG0003.4 PROTEIN-RELATED"/>
    <property type="match status" value="1"/>
</dbReference>
<gene>
    <name evidence="6" type="ORF">LSINAPIS_LOCUS12736</name>
</gene>
<dbReference type="FunFam" id="3.40.50.2000:FF:000050">
    <property type="entry name" value="UDP-glucuronosyltransferase"/>
    <property type="match status" value="1"/>
</dbReference>
<feature type="signal peptide" evidence="5">
    <location>
        <begin position="1"/>
        <end position="18"/>
    </location>
</feature>
<keyword evidence="5" id="KW-0732">Signal</keyword>
<dbReference type="Proteomes" id="UP000324832">
    <property type="component" value="Unassembled WGS sequence"/>
</dbReference>
<evidence type="ECO:0000256" key="2">
    <source>
        <dbReference type="ARBA" id="ARBA00022676"/>
    </source>
</evidence>
<accession>A0A5E4R043</accession>
<evidence type="ECO:0008006" key="8">
    <source>
        <dbReference type="Google" id="ProtNLM"/>
    </source>
</evidence>
<comment type="similarity">
    <text evidence="1">Belongs to the UDP-glycosyltransferase family.</text>
</comment>
<feature type="chain" id="PRO_5022873008" description="Glucuronosyltransferase" evidence="5">
    <location>
        <begin position="19"/>
        <end position="523"/>
    </location>
</feature>
<dbReference type="InterPro" id="IPR050271">
    <property type="entry name" value="UDP-glycosyltransferase"/>
</dbReference>
<dbReference type="InterPro" id="IPR002213">
    <property type="entry name" value="UDP_glucos_trans"/>
</dbReference>
<dbReference type="CDD" id="cd03784">
    <property type="entry name" value="GT1_Gtf-like"/>
    <property type="match status" value="1"/>
</dbReference>
<sequence>MIIFKYFLLAIYFTYCESANILYVIPFTSNSHYISLRTIGLELSRRGHNVTVITSFKEDDHPSNYHQIMIQNIKIWDVLGVERPNVFTMINLSNEEFHKDVLWAGGLAITELALATPDVQELLKSGTKFDLVISEQFFQEAFYALAHKYQAPLALVTTFGNCIKHNFLIRNPLQLSTITSDVSQIDNPRSFMGRLRNLCFIVYELFWWKYWYLTKQEELMRKYIPGLPEPVPSLIDIQRNTSLMLLNSHFSIDTPAAYLPNVIEIGGVHLTKTNTTLPKDLQKILDEAKHGVVYVNFGSNVQSAELPEAKKQAFFNAFRKLKQIVIFKWEDGEVTNKPDNVITRKWLPQKDILSHPNIKVFVSHGGLIGTIEATSVGVPIIGVPIYGDQLNNVLILEEMGIGRLLRYHDIDEDTLFTIISDVVDNDTYHKKAKEVSKRFFDRPMSAIDTAVFWLEYVIRNNGAPFMKSPALELNWFEYTMMDIYIALTVALILILWIFVKCISLMYKVYRSSTSKLKPKKKKA</sequence>
<dbReference type="AlphaFoldDB" id="A0A5E4R043"/>
<dbReference type="EMBL" id="FZQP02006122">
    <property type="protein sequence ID" value="VVD02543.1"/>
    <property type="molecule type" value="Genomic_DNA"/>
</dbReference>
<evidence type="ECO:0000256" key="1">
    <source>
        <dbReference type="ARBA" id="ARBA00009995"/>
    </source>
</evidence>
<dbReference type="GO" id="GO:0008194">
    <property type="term" value="F:UDP-glycosyltransferase activity"/>
    <property type="evidence" value="ECO:0007669"/>
    <property type="project" value="InterPro"/>
</dbReference>
<keyword evidence="4" id="KW-0812">Transmembrane</keyword>
<feature type="transmembrane region" description="Helical" evidence="4">
    <location>
        <begin position="483"/>
        <end position="509"/>
    </location>
</feature>
<name>A0A5E4R043_9NEOP</name>
<evidence type="ECO:0000313" key="6">
    <source>
        <dbReference type="EMBL" id="VVD02543.1"/>
    </source>
</evidence>
<keyword evidence="4" id="KW-0472">Membrane</keyword>
<evidence type="ECO:0000256" key="3">
    <source>
        <dbReference type="ARBA" id="ARBA00022679"/>
    </source>
</evidence>
<keyword evidence="2" id="KW-0328">Glycosyltransferase</keyword>
<keyword evidence="4" id="KW-1133">Transmembrane helix</keyword>
<evidence type="ECO:0000256" key="4">
    <source>
        <dbReference type="SAM" id="Phobius"/>
    </source>
</evidence>
<keyword evidence="7" id="KW-1185">Reference proteome</keyword>
<evidence type="ECO:0000256" key="5">
    <source>
        <dbReference type="SAM" id="SignalP"/>
    </source>
</evidence>
<keyword evidence="3" id="KW-0808">Transferase</keyword>
<proteinExistence type="inferred from homology"/>
<dbReference type="SUPFAM" id="SSF53756">
    <property type="entry name" value="UDP-Glycosyltransferase/glycogen phosphorylase"/>
    <property type="match status" value="1"/>
</dbReference>
<organism evidence="6 7">
    <name type="scientific">Leptidea sinapis</name>
    <dbReference type="NCBI Taxonomy" id="189913"/>
    <lineage>
        <taxon>Eukaryota</taxon>
        <taxon>Metazoa</taxon>
        <taxon>Ecdysozoa</taxon>
        <taxon>Arthropoda</taxon>
        <taxon>Hexapoda</taxon>
        <taxon>Insecta</taxon>
        <taxon>Pterygota</taxon>
        <taxon>Neoptera</taxon>
        <taxon>Endopterygota</taxon>
        <taxon>Lepidoptera</taxon>
        <taxon>Glossata</taxon>
        <taxon>Ditrysia</taxon>
        <taxon>Papilionoidea</taxon>
        <taxon>Pieridae</taxon>
        <taxon>Dismorphiinae</taxon>
        <taxon>Leptidea</taxon>
    </lineage>
</organism>
<reference evidence="6 7" key="1">
    <citation type="submission" date="2017-07" db="EMBL/GenBank/DDBJ databases">
        <authorList>
            <person name="Talla V."/>
            <person name="Backstrom N."/>
        </authorList>
    </citation>
    <scope>NUCLEOTIDE SEQUENCE [LARGE SCALE GENOMIC DNA]</scope>
</reference>